<feature type="region of interest" description="Disordered" evidence="1">
    <location>
        <begin position="50"/>
        <end position="133"/>
    </location>
</feature>
<evidence type="ECO:0000256" key="1">
    <source>
        <dbReference type="SAM" id="MobiDB-lite"/>
    </source>
</evidence>
<dbReference type="AlphaFoldDB" id="A0A4C1Z8T5"/>
<feature type="compositionally biased region" description="Low complexity" evidence="1">
    <location>
        <begin position="118"/>
        <end position="129"/>
    </location>
</feature>
<evidence type="ECO:0000313" key="2">
    <source>
        <dbReference type="EMBL" id="GBP84298.1"/>
    </source>
</evidence>
<feature type="compositionally biased region" description="Low complexity" evidence="1">
    <location>
        <begin position="83"/>
        <end position="93"/>
    </location>
</feature>
<reference evidence="2 3" key="1">
    <citation type="journal article" date="2019" name="Commun. Biol.">
        <title>The bagworm genome reveals a unique fibroin gene that provides high tensile strength.</title>
        <authorList>
            <person name="Kono N."/>
            <person name="Nakamura H."/>
            <person name="Ohtoshi R."/>
            <person name="Tomita M."/>
            <person name="Numata K."/>
            <person name="Arakawa K."/>
        </authorList>
    </citation>
    <scope>NUCLEOTIDE SEQUENCE [LARGE SCALE GENOMIC DNA]</scope>
</reference>
<accession>A0A4C1Z8T5</accession>
<evidence type="ECO:0000313" key="3">
    <source>
        <dbReference type="Proteomes" id="UP000299102"/>
    </source>
</evidence>
<organism evidence="2 3">
    <name type="scientific">Eumeta variegata</name>
    <name type="common">Bagworm moth</name>
    <name type="synonym">Eumeta japonica</name>
    <dbReference type="NCBI Taxonomy" id="151549"/>
    <lineage>
        <taxon>Eukaryota</taxon>
        <taxon>Metazoa</taxon>
        <taxon>Ecdysozoa</taxon>
        <taxon>Arthropoda</taxon>
        <taxon>Hexapoda</taxon>
        <taxon>Insecta</taxon>
        <taxon>Pterygota</taxon>
        <taxon>Neoptera</taxon>
        <taxon>Endopterygota</taxon>
        <taxon>Lepidoptera</taxon>
        <taxon>Glossata</taxon>
        <taxon>Ditrysia</taxon>
        <taxon>Tineoidea</taxon>
        <taxon>Psychidae</taxon>
        <taxon>Oiketicinae</taxon>
        <taxon>Eumeta</taxon>
    </lineage>
</organism>
<protein>
    <submittedName>
        <fullName evidence="2">Uncharacterized protein</fullName>
    </submittedName>
</protein>
<proteinExistence type="predicted"/>
<sequence>MQDVYKRREEDFQNNLDNLFDIAHANALEWIKIEEDKIFLQKQREPRRPGCLAGVDKKLAEKEDKTRQRKLKEGKKRQEQMCSESLSSSLTTEDFIETQENPNQPTSSDESFEEPLPSTSQMVSSVTTSKRGTKDFMTPKSVAALDRCQLSIRDSVYIRQAVVEALDLSCNEFPINKSSIQRNHTQSRKYRAVAINLDFQNKLPETVTVHCDGKLLSGLNVRSSKEERLSILISFGEKEQLLAVLKLESSSGQDQAKAVLTALHEETSRTNLAVNAPNQDLRFLKNLKEYETVNKEISKAALSKFSQHLCVTDSTTGKYSSARPLCYKSVHFNYTKVLCMSQRTFLSWYDQFSQLDLIDGAVVGMSNSWTDWDENFYVYSNGSLDDFKTQLDPVSDAAVVVPCLKQDIQLSDPDVVTSLVMTVASRPRPSLDQPGGLTIH</sequence>
<feature type="compositionally biased region" description="Basic and acidic residues" evidence="1">
    <location>
        <begin position="55"/>
        <end position="66"/>
    </location>
</feature>
<feature type="compositionally biased region" description="Polar residues" evidence="1">
    <location>
        <begin position="98"/>
        <end position="109"/>
    </location>
</feature>
<dbReference type="EMBL" id="BGZK01001669">
    <property type="protein sequence ID" value="GBP84298.1"/>
    <property type="molecule type" value="Genomic_DNA"/>
</dbReference>
<gene>
    <name evidence="2" type="ORF">EVAR_56984_1</name>
</gene>
<comment type="caution">
    <text evidence="2">The sequence shown here is derived from an EMBL/GenBank/DDBJ whole genome shotgun (WGS) entry which is preliminary data.</text>
</comment>
<dbReference type="Proteomes" id="UP000299102">
    <property type="component" value="Unassembled WGS sequence"/>
</dbReference>
<dbReference type="OrthoDB" id="6626714at2759"/>
<keyword evidence="3" id="KW-1185">Reference proteome</keyword>
<name>A0A4C1Z8T5_EUMVA</name>